<keyword evidence="2" id="KW-1185">Reference proteome</keyword>
<proteinExistence type="predicted"/>
<accession>A0A401QHQ6</accession>
<organism evidence="1 2">
    <name type="scientific">Scyliorhinus torazame</name>
    <name type="common">Cloudy catshark</name>
    <name type="synonym">Catulus torazame</name>
    <dbReference type="NCBI Taxonomy" id="75743"/>
    <lineage>
        <taxon>Eukaryota</taxon>
        <taxon>Metazoa</taxon>
        <taxon>Chordata</taxon>
        <taxon>Craniata</taxon>
        <taxon>Vertebrata</taxon>
        <taxon>Chondrichthyes</taxon>
        <taxon>Elasmobranchii</taxon>
        <taxon>Galeomorphii</taxon>
        <taxon>Galeoidea</taxon>
        <taxon>Carcharhiniformes</taxon>
        <taxon>Scyliorhinidae</taxon>
        <taxon>Scyliorhinus</taxon>
    </lineage>
</organism>
<reference evidence="1 2" key="1">
    <citation type="journal article" date="2018" name="Nat. Ecol. Evol.">
        <title>Shark genomes provide insights into elasmobranch evolution and the origin of vertebrates.</title>
        <authorList>
            <person name="Hara Y"/>
            <person name="Yamaguchi K"/>
            <person name="Onimaru K"/>
            <person name="Kadota M"/>
            <person name="Koyanagi M"/>
            <person name="Keeley SD"/>
            <person name="Tatsumi K"/>
            <person name="Tanaka K"/>
            <person name="Motone F"/>
            <person name="Kageyama Y"/>
            <person name="Nozu R"/>
            <person name="Adachi N"/>
            <person name="Nishimura O"/>
            <person name="Nakagawa R"/>
            <person name="Tanegashima C"/>
            <person name="Kiyatake I"/>
            <person name="Matsumoto R"/>
            <person name="Murakumo K"/>
            <person name="Nishida K"/>
            <person name="Terakita A"/>
            <person name="Kuratani S"/>
            <person name="Sato K"/>
            <person name="Hyodo S Kuraku.S."/>
        </authorList>
    </citation>
    <scope>NUCLEOTIDE SEQUENCE [LARGE SCALE GENOMIC DNA]</scope>
</reference>
<comment type="caution">
    <text evidence="1">The sequence shown here is derived from an EMBL/GenBank/DDBJ whole genome shotgun (WGS) entry which is preliminary data.</text>
</comment>
<sequence>MIQMFLSLELPTIRMRGIEKDEHYFIVTKEFTDNKKKIPKGSLGYYTRSETEELSAVVEQCKRTMKVKKELLKEISKDEAELLLEIQDMYRRCELIQDEKLFKSISNLQINDLVKVRRRTGSCVGIVKNIKNSTREYGLKLQGSLFQVELVVSST</sequence>
<gene>
    <name evidence="1" type="ORF">scyTo_0025561</name>
</gene>
<dbReference type="STRING" id="75743.A0A401QHQ6"/>
<dbReference type="AlphaFoldDB" id="A0A401QHQ6"/>
<dbReference type="Proteomes" id="UP000288216">
    <property type="component" value="Unassembled WGS sequence"/>
</dbReference>
<protein>
    <submittedName>
        <fullName evidence="1">Uncharacterized protein</fullName>
    </submittedName>
</protein>
<evidence type="ECO:0000313" key="1">
    <source>
        <dbReference type="EMBL" id="GCB84919.1"/>
    </source>
</evidence>
<name>A0A401QHQ6_SCYTO</name>
<evidence type="ECO:0000313" key="2">
    <source>
        <dbReference type="Proteomes" id="UP000288216"/>
    </source>
</evidence>
<dbReference type="EMBL" id="BFAA01105996">
    <property type="protein sequence ID" value="GCB84919.1"/>
    <property type="molecule type" value="Genomic_DNA"/>
</dbReference>